<comment type="caution">
    <text evidence="1">The sequence shown here is derived from an EMBL/GenBank/DDBJ whole genome shotgun (WGS) entry which is preliminary data.</text>
</comment>
<proteinExistence type="predicted"/>
<reference evidence="1 2" key="1">
    <citation type="submission" date="2019-11" db="EMBL/GenBank/DDBJ databases">
        <authorList>
            <person name="Yang C."/>
            <person name="Li F."/>
        </authorList>
    </citation>
    <scope>NUCLEOTIDE SEQUENCE [LARGE SCALE GENOMIC DNA]</scope>
    <source>
        <strain evidence="1">KB4526</strain>
        <tissue evidence="1">Muscle</tissue>
    </source>
</reference>
<organism evidence="1 2">
    <name type="scientific">Crocuta crocuta</name>
    <name type="common">Spotted hyena</name>
    <dbReference type="NCBI Taxonomy" id="9678"/>
    <lineage>
        <taxon>Eukaryota</taxon>
        <taxon>Metazoa</taxon>
        <taxon>Chordata</taxon>
        <taxon>Craniata</taxon>
        <taxon>Vertebrata</taxon>
        <taxon>Euteleostomi</taxon>
        <taxon>Mammalia</taxon>
        <taxon>Eutheria</taxon>
        <taxon>Laurasiatheria</taxon>
        <taxon>Carnivora</taxon>
        <taxon>Feliformia</taxon>
        <taxon>Hyaenidae</taxon>
        <taxon>Crocuta</taxon>
    </lineage>
</organism>
<feature type="non-terminal residue" evidence="1">
    <location>
        <position position="1"/>
    </location>
</feature>
<evidence type="ECO:0000313" key="1">
    <source>
        <dbReference type="EMBL" id="KAF0884000.1"/>
    </source>
</evidence>
<dbReference type="GO" id="GO:0005840">
    <property type="term" value="C:ribosome"/>
    <property type="evidence" value="ECO:0007669"/>
    <property type="project" value="InterPro"/>
</dbReference>
<sequence>KGTSSFDDNRLIQLSLVGVKPGANGKGVVVVMKLRSLQGKPTTCYLWITLHKNAPATLGSIRPRIHKNRYCPDLCMASIHVARAIPRSQKPVMVTRKRPLPPRAP</sequence>
<protein>
    <submittedName>
        <fullName evidence="1">RL28 protein</fullName>
    </submittedName>
</protein>
<accession>A0A6G1B7Z0</accession>
<dbReference type="EMBL" id="VOAJ01001930">
    <property type="protein sequence ID" value="KAF0884000.1"/>
    <property type="molecule type" value="Genomic_DNA"/>
</dbReference>
<dbReference type="PANTHER" id="PTHR10544">
    <property type="entry name" value="60S RIBOSOMAL PROTEIN L28"/>
    <property type="match status" value="1"/>
</dbReference>
<gene>
    <name evidence="1" type="primary">Rpl28_1</name>
    <name evidence="1" type="ORF">FOF47_R09471</name>
</gene>
<dbReference type="InterPro" id="IPR002672">
    <property type="entry name" value="Ribosomal_eL28"/>
</dbReference>
<dbReference type="AlphaFoldDB" id="A0A6G1B7Z0"/>
<dbReference type="Proteomes" id="UP000475037">
    <property type="component" value="Unassembled WGS sequence"/>
</dbReference>
<dbReference type="GO" id="GO:0006412">
    <property type="term" value="P:translation"/>
    <property type="evidence" value="ECO:0007669"/>
    <property type="project" value="InterPro"/>
</dbReference>
<feature type="non-terminal residue" evidence="1">
    <location>
        <position position="105"/>
    </location>
</feature>
<dbReference type="Gene3D" id="3.30.390.110">
    <property type="match status" value="1"/>
</dbReference>
<evidence type="ECO:0000313" key="2">
    <source>
        <dbReference type="Proteomes" id="UP000475037"/>
    </source>
</evidence>
<keyword evidence="2" id="KW-1185">Reference proteome</keyword>
<dbReference type="GO" id="GO:0003735">
    <property type="term" value="F:structural constituent of ribosome"/>
    <property type="evidence" value="ECO:0007669"/>
    <property type="project" value="InterPro"/>
</dbReference>
<name>A0A6G1B7Z0_CROCR</name>